<evidence type="ECO:0000259" key="6">
    <source>
        <dbReference type="Pfam" id="PF13193"/>
    </source>
</evidence>
<keyword evidence="4" id="KW-0067">ATP-binding</keyword>
<comment type="similarity">
    <text evidence="1">Belongs to the ATP-dependent AMP-binding enzyme family.</text>
</comment>
<evidence type="ECO:0000256" key="2">
    <source>
        <dbReference type="ARBA" id="ARBA00022598"/>
    </source>
</evidence>
<dbReference type="FunFam" id="3.30.300.30:FF:000007">
    <property type="entry name" value="4-coumarate--CoA ligase 2"/>
    <property type="match status" value="1"/>
</dbReference>
<evidence type="ECO:0000313" key="7">
    <source>
        <dbReference type="EMBL" id="SVA04378.1"/>
    </source>
</evidence>
<dbReference type="SUPFAM" id="SSF56801">
    <property type="entry name" value="Acetyl-CoA synthetase-like"/>
    <property type="match status" value="1"/>
</dbReference>
<protein>
    <recommendedName>
        <fullName evidence="8">AMP-dependent synthetase/ligase domain-containing protein</fullName>
    </recommendedName>
</protein>
<evidence type="ECO:0000256" key="3">
    <source>
        <dbReference type="ARBA" id="ARBA00022741"/>
    </source>
</evidence>
<evidence type="ECO:0000256" key="1">
    <source>
        <dbReference type="ARBA" id="ARBA00006432"/>
    </source>
</evidence>
<dbReference type="AlphaFoldDB" id="A0A381SM65"/>
<dbReference type="InterPro" id="IPR020845">
    <property type="entry name" value="AMP-binding_CS"/>
</dbReference>
<proteinExistence type="inferred from homology"/>
<gene>
    <name evidence="7" type="ORF">METZ01_LOCUS57232</name>
</gene>
<dbReference type="EMBL" id="UINC01003218">
    <property type="protein sequence ID" value="SVA04378.1"/>
    <property type="molecule type" value="Genomic_DNA"/>
</dbReference>
<feature type="domain" description="AMP-dependent synthetase/ligase" evidence="5">
    <location>
        <begin position="24"/>
        <end position="379"/>
    </location>
</feature>
<evidence type="ECO:0000259" key="5">
    <source>
        <dbReference type="Pfam" id="PF00501"/>
    </source>
</evidence>
<dbReference type="Pfam" id="PF13193">
    <property type="entry name" value="AMP-binding_C"/>
    <property type="match status" value="1"/>
</dbReference>
<keyword evidence="3" id="KW-0547">Nucleotide-binding</keyword>
<dbReference type="Gene3D" id="3.30.300.30">
    <property type="match status" value="1"/>
</dbReference>
<feature type="domain" description="AMP-binding enzyme C-terminal" evidence="6">
    <location>
        <begin position="430"/>
        <end position="505"/>
    </location>
</feature>
<keyword evidence="2" id="KW-0436">Ligase</keyword>
<dbReference type="PANTHER" id="PTHR24096">
    <property type="entry name" value="LONG-CHAIN-FATTY-ACID--COA LIGASE"/>
    <property type="match status" value="1"/>
</dbReference>
<dbReference type="GO" id="GO:0005524">
    <property type="term" value="F:ATP binding"/>
    <property type="evidence" value="ECO:0007669"/>
    <property type="project" value="UniProtKB-KW"/>
</dbReference>
<dbReference type="PROSITE" id="PS00455">
    <property type="entry name" value="AMP_BINDING"/>
    <property type="match status" value="1"/>
</dbReference>
<evidence type="ECO:0000256" key="4">
    <source>
        <dbReference type="ARBA" id="ARBA00022840"/>
    </source>
</evidence>
<dbReference type="Pfam" id="PF00501">
    <property type="entry name" value="AMP-binding"/>
    <property type="match status" value="1"/>
</dbReference>
<dbReference type="GO" id="GO:0016405">
    <property type="term" value="F:CoA-ligase activity"/>
    <property type="evidence" value="ECO:0007669"/>
    <property type="project" value="TreeGrafter"/>
</dbReference>
<organism evidence="7">
    <name type="scientific">marine metagenome</name>
    <dbReference type="NCBI Taxonomy" id="408172"/>
    <lineage>
        <taxon>unclassified sequences</taxon>
        <taxon>metagenomes</taxon>
        <taxon>ecological metagenomes</taxon>
    </lineage>
</organism>
<dbReference type="InterPro" id="IPR025110">
    <property type="entry name" value="AMP-bd_C"/>
</dbReference>
<accession>A0A381SM65</accession>
<evidence type="ECO:0008006" key="8">
    <source>
        <dbReference type="Google" id="ProtNLM"/>
    </source>
</evidence>
<dbReference type="InterPro" id="IPR000873">
    <property type="entry name" value="AMP-dep_synth/lig_dom"/>
</dbReference>
<reference evidence="7" key="1">
    <citation type="submission" date="2018-05" db="EMBL/GenBank/DDBJ databases">
        <authorList>
            <person name="Lanie J.A."/>
            <person name="Ng W.-L."/>
            <person name="Kazmierczak K.M."/>
            <person name="Andrzejewski T.M."/>
            <person name="Davidsen T.M."/>
            <person name="Wayne K.J."/>
            <person name="Tettelin H."/>
            <person name="Glass J.I."/>
            <person name="Rusch D."/>
            <person name="Podicherti R."/>
            <person name="Tsui H.-C.T."/>
            <person name="Winkler M.E."/>
        </authorList>
    </citation>
    <scope>NUCLEOTIDE SEQUENCE</scope>
</reference>
<sequence>MTNIYFSPLPDVEIPDSTVTDYVFRNAGTHPDRVAMIDGVTGLSHTFAELTTAIRALAGGLTARGLEAGAIVALMAPNMPEFAIVFHGAAVAGLATTTLNPTYTAEEIRHQLIDSGAVLLFTIEALAPLATEAIEGTAVTDVIFLDKAEGSQRLVGMYGTPSNQVAVDVDEHVVTLPYSSGTTGLAKGVMLTHKNLVANLAQCGPVLDVHHGEATLAVLPFFHIYGMQVLMNNLLANGATVITLPRFDFVRALELFQEHRITKFYAVPPMILALAKQPIVDDYDLSSLSLIMSGAAPLGGDLADDAAKRIGCEVVQGFGMTELSPVSHATLAGQGKAGSSGVTIPNTESRIVDEAGNDVPAGHDGELWVRGPQVMKGYLNNEGATAATIDRDGWLHSGDVGHIDSDGHLFIVDRLKELIKYKGFQVAPAELEALLLTHDAVADCAVVGIPDDEAGELPKAFIALNPEATADEADLREFVAGQVASYKQLRAVEFIDEIPKSASGKILRRFLRSGA</sequence>
<dbReference type="InterPro" id="IPR045851">
    <property type="entry name" value="AMP-bd_C_sf"/>
</dbReference>
<dbReference type="InterPro" id="IPR042099">
    <property type="entry name" value="ANL_N_sf"/>
</dbReference>
<dbReference type="Gene3D" id="3.40.50.12780">
    <property type="entry name" value="N-terminal domain of ligase-like"/>
    <property type="match status" value="1"/>
</dbReference>
<name>A0A381SM65_9ZZZZ</name>
<dbReference type="FunFam" id="3.40.50.12780:FF:000003">
    <property type="entry name" value="Long-chain-fatty-acid--CoA ligase FadD"/>
    <property type="match status" value="1"/>
</dbReference>
<dbReference type="PANTHER" id="PTHR24096:SF149">
    <property type="entry name" value="AMP-BINDING DOMAIN-CONTAINING PROTEIN-RELATED"/>
    <property type="match status" value="1"/>
</dbReference>